<keyword evidence="1" id="KW-0812">Transmembrane</keyword>
<dbReference type="Pfam" id="PF21001">
    <property type="entry name" value="YqiJ_N"/>
    <property type="match status" value="1"/>
</dbReference>
<feature type="transmembrane region" description="Helical" evidence="1">
    <location>
        <begin position="69"/>
        <end position="91"/>
    </location>
</feature>
<name>A0A7C3KCZ5_9CYAN</name>
<feature type="domain" description="Inner membrane protein YqiJ N-terminal" evidence="2">
    <location>
        <begin position="7"/>
        <end position="112"/>
    </location>
</feature>
<evidence type="ECO:0000313" key="3">
    <source>
        <dbReference type="EMBL" id="HFM97383.1"/>
    </source>
</evidence>
<organism evidence="3">
    <name type="scientific">Oscillatoriales cyanobacterium SpSt-418</name>
    <dbReference type="NCBI Taxonomy" id="2282169"/>
    <lineage>
        <taxon>Bacteria</taxon>
        <taxon>Bacillati</taxon>
        <taxon>Cyanobacteriota</taxon>
        <taxon>Cyanophyceae</taxon>
        <taxon>Oscillatoriophycideae</taxon>
        <taxon>Oscillatoriales</taxon>
    </lineage>
</organism>
<evidence type="ECO:0000259" key="2">
    <source>
        <dbReference type="Pfam" id="PF21001"/>
    </source>
</evidence>
<accession>A0A7C3KCZ5</accession>
<keyword evidence="1" id="KW-1133">Transmembrane helix</keyword>
<sequence>MLFSLVNLPYWICLAAGVLLYLMVIVTGGGDDQLDTDVDADVDADADADSGELGFLDFLGWFGFGKAPLILLLATNLSLLGVIGWMLNLALGLPTGFQAGLLFVLATAIALLLGSLIARPLGQVFAQFGEDASSDRLIGCVGTVSSLIVPTCRDGRIGQVDVFDTAHNLVSVPAVLPEWSKVLPKRGEKVLVIDRQPEFYVVVAKDSADSDYWFNQSSQK</sequence>
<dbReference type="AlphaFoldDB" id="A0A7C3KCZ5"/>
<dbReference type="EMBL" id="DSRU01000075">
    <property type="protein sequence ID" value="HFM97383.1"/>
    <property type="molecule type" value="Genomic_DNA"/>
</dbReference>
<keyword evidence="1" id="KW-0472">Membrane</keyword>
<feature type="transmembrane region" description="Helical" evidence="1">
    <location>
        <begin position="97"/>
        <end position="118"/>
    </location>
</feature>
<comment type="caution">
    <text evidence="3">The sequence shown here is derived from an EMBL/GenBank/DDBJ whole genome shotgun (WGS) entry which is preliminary data.</text>
</comment>
<proteinExistence type="predicted"/>
<reference evidence="3" key="1">
    <citation type="journal article" date="2020" name="mSystems">
        <title>Genome- and Community-Level Interaction Insights into Carbon Utilization and Element Cycling Functions of Hydrothermarchaeota in Hydrothermal Sediment.</title>
        <authorList>
            <person name="Zhou Z."/>
            <person name="Liu Y."/>
            <person name="Xu W."/>
            <person name="Pan J."/>
            <person name="Luo Z.H."/>
            <person name="Li M."/>
        </authorList>
    </citation>
    <scope>NUCLEOTIDE SEQUENCE [LARGE SCALE GENOMIC DNA]</scope>
    <source>
        <strain evidence="3">SpSt-418</strain>
    </source>
</reference>
<dbReference type="InterPro" id="IPR048376">
    <property type="entry name" value="YqiJ_N"/>
</dbReference>
<feature type="transmembrane region" description="Helical" evidence="1">
    <location>
        <begin position="6"/>
        <end position="26"/>
    </location>
</feature>
<evidence type="ECO:0000256" key="1">
    <source>
        <dbReference type="SAM" id="Phobius"/>
    </source>
</evidence>
<protein>
    <submittedName>
        <fullName evidence="3">DUF1449 family protein</fullName>
    </submittedName>
</protein>
<gene>
    <name evidence="3" type="ORF">ENR64_06375</name>
</gene>